<dbReference type="PANTHER" id="PTHR18879:SF20">
    <property type="entry name" value="CENTROSOMAL PROTEIN OF 290 KDA"/>
    <property type="match status" value="1"/>
</dbReference>
<evidence type="ECO:0000256" key="3">
    <source>
        <dbReference type="ARBA" id="ARBA00022490"/>
    </source>
</evidence>
<keyword evidence="10" id="KW-1185">Reference proteome</keyword>
<evidence type="ECO:0000313" key="10">
    <source>
        <dbReference type="Proteomes" id="UP000606786"/>
    </source>
</evidence>
<name>A0A811UYV3_CERCA</name>
<keyword evidence="7" id="KW-0966">Cell projection</keyword>
<keyword evidence="3" id="KW-0963">Cytoplasm</keyword>
<dbReference type="EMBL" id="CAJHJT010000034">
    <property type="protein sequence ID" value="CAD7003821.1"/>
    <property type="molecule type" value="Genomic_DNA"/>
</dbReference>
<sequence length="446" mass="51527">MEISDLVSGRKFREFNTTQKEELYETLLQLIVAIEEIPKKSLRRTLDVTLAVLQYKGQQVDNLQSQLKEDNHAERLIDENEKLKNMLEKLEEENQSLTKNQRGKLTEDIFQLQKRLQEAATAEVSDKESTDPLSELDKQEDLLRNINTKNKHIKRLLREIEALQNQNIAQSKTIIDCEAELQQCKAKILQLSADITLVDSQRKALKETVNELNIEIARLESNITYLEEEREKSERDLKSFIGKLEMKAQSWKNMLDAKDKEVLKLRAHLEKTEEPGSECLTRPENVCPTNDEGQSTKLLHALECRDKYIESLEFKIKHLAEEMMAATKLMNNLSAEKEEARNPNKPRACCKIIEESLHVANERCRQLSEMLERSEEDNALKSKQAMQAISALDAYHNGEDGLVKALRKCTVLEQKVISRDNKYVHSLWNSIPCMKLPMKMIYYASA</sequence>
<dbReference type="Proteomes" id="UP000606786">
    <property type="component" value="Unassembled WGS sequence"/>
</dbReference>
<feature type="coiled-coil region" evidence="8">
    <location>
        <begin position="139"/>
        <end position="236"/>
    </location>
</feature>
<organism evidence="9 10">
    <name type="scientific">Ceratitis capitata</name>
    <name type="common">Mediterranean fruit fly</name>
    <name type="synonym">Tephritis capitata</name>
    <dbReference type="NCBI Taxonomy" id="7213"/>
    <lineage>
        <taxon>Eukaryota</taxon>
        <taxon>Metazoa</taxon>
        <taxon>Ecdysozoa</taxon>
        <taxon>Arthropoda</taxon>
        <taxon>Hexapoda</taxon>
        <taxon>Insecta</taxon>
        <taxon>Pterygota</taxon>
        <taxon>Neoptera</taxon>
        <taxon>Endopterygota</taxon>
        <taxon>Diptera</taxon>
        <taxon>Brachycera</taxon>
        <taxon>Muscomorpha</taxon>
        <taxon>Tephritoidea</taxon>
        <taxon>Tephritidae</taxon>
        <taxon>Ceratitis</taxon>
        <taxon>Ceratitis</taxon>
    </lineage>
</organism>
<dbReference type="PANTHER" id="PTHR18879">
    <property type="entry name" value="CENTROSOMAL PROTEIN OF 290 KDA"/>
    <property type="match status" value="1"/>
</dbReference>
<feature type="coiled-coil region" evidence="8">
    <location>
        <begin position="73"/>
        <end position="107"/>
    </location>
</feature>
<dbReference type="GO" id="GO:1905515">
    <property type="term" value="P:non-motile cilium assembly"/>
    <property type="evidence" value="ECO:0007669"/>
    <property type="project" value="TreeGrafter"/>
</dbReference>
<keyword evidence="4" id="KW-0970">Cilium biogenesis/degradation</keyword>
<proteinExistence type="predicted"/>
<protein>
    <submittedName>
        <fullName evidence="9">(Mediterranean fruit fly) hypothetical protein</fullName>
    </submittedName>
</protein>
<dbReference type="GO" id="GO:0034451">
    <property type="term" value="C:centriolar satellite"/>
    <property type="evidence" value="ECO:0007669"/>
    <property type="project" value="TreeGrafter"/>
</dbReference>
<evidence type="ECO:0000256" key="4">
    <source>
        <dbReference type="ARBA" id="ARBA00022794"/>
    </source>
</evidence>
<evidence type="ECO:0000256" key="6">
    <source>
        <dbReference type="ARBA" id="ARBA00023212"/>
    </source>
</evidence>
<dbReference type="GO" id="GO:0097711">
    <property type="term" value="P:ciliary basal body-plasma membrane docking"/>
    <property type="evidence" value="ECO:0007669"/>
    <property type="project" value="TreeGrafter"/>
</dbReference>
<evidence type="ECO:0000256" key="1">
    <source>
        <dbReference type="ARBA" id="ARBA00004120"/>
    </source>
</evidence>
<dbReference type="AlphaFoldDB" id="A0A811UYV3"/>
<evidence type="ECO:0000256" key="8">
    <source>
        <dbReference type="SAM" id="Coils"/>
    </source>
</evidence>
<evidence type="ECO:0000256" key="7">
    <source>
        <dbReference type="ARBA" id="ARBA00023273"/>
    </source>
</evidence>
<reference evidence="9" key="1">
    <citation type="submission" date="2020-11" db="EMBL/GenBank/DDBJ databases">
        <authorList>
            <person name="Whitehead M."/>
        </authorList>
    </citation>
    <scope>NUCLEOTIDE SEQUENCE</scope>
    <source>
        <strain evidence="9">EGII</strain>
    </source>
</reference>
<comment type="subcellular location">
    <subcellularLocation>
        <location evidence="1">Cytoplasm</location>
        <location evidence="1">Cytoskeleton</location>
        <location evidence="1">Cilium basal body</location>
    </subcellularLocation>
    <subcellularLocation>
        <location evidence="2">Cytoplasm</location>
        <location evidence="2">Cytoskeleton</location>
        <location evidence="2">Microtubule organizing center</location>
        <location evidence="2">Centrosome</location>
    </subcellularLocation>
</comment>
<keyword evidence="5 8" id="KW-0175">Coiled coil</keyword>
<evidence type="ECO:0000256" key="5">
    <source>
        <dbReference type="ARBA" id="ARBA00023054"/>
    </source>
</evidence>
<comment type="caution">
    <text evidence="9">The sequence shown here is derived from an EMBL/GenBank/DDBJ whole genome shotgun (WGS) entry which is preliminary data.</text>
</comment>
<dbReference type="GO" id="GO:0035869">
    <property type="term" value="C:ciliary transition zone"/>
    <property type="evidence" value="ECO:0007669"/>
    <property type="project" value="TreeGrafter"/>
</dbReference>
<feature type="coiled-coil region" evidence="8">
    <location>
        <begin position="309"/>
        <end position="377"/>
    </location>
</feature>
<accession>A0A811UYV3</accession>
<dbReference type="GO" id="GO:1905349">
    <property type="term" value="P:ciliary transition zone assembly"/>
    <property type="evidence" value="ECO:0007669"/>
    <property type="project" value="TreeGrafter"/>
</dbReference>
<dbReference type="OrthoDB" id="10501960at2759"/>
<gene>
    <name evidence="9" type="ORF">CCAP1982_LOCUS12254</name>
</gene>
<dbReference type="InterPro" id="IPR026201">
    <property type="entry name" value="Cep290"/>
</dbReference>
<evidence type="ECO:0000256" key="2">
    <source>
        <dbReference type="ARBA" id="ARBA00004300"/>
    </source>
</evidence>
<keyword evidence="6" id="KW-0206">Cytoskeleton</keyword>
<evidence type="ECO:0000313" key="9">
    <source>
        <dbReference type="EMBL" id="CAD7003821.1"/>
    </source>
</evidence>